<proteinExistence type="predicted"/>
<keyword evidence="1" id="KW-0472">Membrane</keyword>
<dbReference type="AlphaFoldDB" id="A0A0E9W6U9"/>
<protein>
    <submittedName>
        <fullName evidence="2">Uncharacterized protein</fullName>
    </submittedName>
</protein>
<evidence type="ECO:0000313" key="2">
    <source>
        <dbReference type="EMBL" id="JAH86036.1"/>
    </source>
</evidence>
<name>A0A0E9W6U9_ANGAN</name>
<reference evidence="2" key="2">
    <citation type="journal article" date="2015" name="Fish Shellfish Immunol.">
        <title>Early steps in the European eel (Anguilla anguilla)-Vibrio vulnificus interaction in the gills: Role of the RtxA13 toxin.</title>
        <authorList>
            <person name="Callol A."/>
            <person name="Pajuelo D."/>
            <person name="Ebbesson L."/>
            <person name="Teles M."/>
            <person name="MacKenzie S."/>
            <person name="Amaro C."/>
        </authorList>
    </citation>
    <scope>NUCLEOTIDE SEQUENCE</scope>
</reference>
<organism evidence="2">
    <name type="scientific">Anguilla anguilla</name>
    <name type="common">European freshwater eel</name>
    <name type="synonym">Muraena anguilla</name>
    <dbReference type="NCBI Taxonomy" id="7936"/>
    <lineage>
        <taxon>Eukaryota</taxon>
        <taxon>Metazoa</taxon>
        <taxon>Chordata</taxon>
        <taxon>Craniata</taxon>
        <taxon>Vertebrata</taxon>
        <taxon>Euteleostomi</taxon>
        <taxon>Actinopterygii</taxon>
        <taxon>Neopterygii</taxon>
        <taxon>Teleostei</taxon>
        <taxon>Anguilliformes</taxon>
        <taxon>Anguillidae</taxon>
        <taxon>Anguilla</taxon>
    </lineage>
</organism>
<reference evidence="2" key="1">
    <citation type="submission" date="2014-11" db="EMBL/GenBank/DDBJ databases">
        <authorList>
            <person name="Amaro Gonzalez C."/>
        </authorList>
    </citation>
    <scope>NUCLEOTIDE SEQUENCE</scope>
</reference>
<dbReference type="EMBL" id="GBXM01022541">
    <property type="protein sequence ID" value="JAH86036.1"/>
    <property type="molecule type" value="Transcribed_RNA"/>
</dbReference>
<sequence>MILSLKLQGVLCHVSHLMCFGVFGVLVFREVVLTESKILSV</sequence>
<evidence type="ECO:0000256" key="1">
    <source>
        <dbReference type="SAM" id="Phobius"/>
    </source>
</evidence>
<keyword evidence="1" id="KW-0812">Transmembrane</keyword>
<accession>A0A0E9W6U9</accession>
<feature type="transmembrane region" description="Helical" evidence="1">
    <location>
        <begin position="6"/>
        <end position="28"/>
    </location>
</feature>
<keyword evidence="1" id="KW-1133">Transmembrane helix</keyword>